<dbReference type="Proteomes" id="UP001627154">
    <property type="component" value="Unassembled WGS sequence"/>
</dbReference>
<dbReference type="PANTHER" id="PTHR24126">
    <property type="entry name" value="ANKYRIN REPEAT, PH AND SEC7 DOMAIN CONTAINING PROTEIN SECG-RELATED"/>
    <property type="match status" value="1"/>
</dbReference>
<dbReference type="InterPro" id="IPR002110">
    <property type="entry name" value="Ankyrin_rpt"/>
</dbReference>
<feature type="repeat" description="ANK" evidence="3">
    <location>
        <begin position="176"/>
        <end position="208"/>
    </location>
</feature>
<dbReference type="PROSITE" id="PS50297">
    <property type="entry name" value="ANK_REP_REGION"/>
    <property type="match status" value="3"/>
</dbReference>
<evidence type="ECO:0000313" key="4">
    <source>
        <dbReference type="EMBL" id="KAL3393337.1"/>
    </source>
</evidence>
<accession>A0ABD2WJS1</accession>
<proteinExistence type="predicted"/>
<protein>
    <submittedName>
        <fullName evidence="4">Uncharacterized protein</fullName>
    </submittedName>
</protein>
<keyword evidence="1" id="KW-0677">Repeat</keyword>
<dbReference type="EMBL" id="JBJJXI010000098">
    <property type="protein sequence ID" value="KAL3393337.1"/>
    <property type="molecule type" value="Genomic_DNA"/>
</dbReference>
<feature type="repeat" description="ANK" evidence="3">
    <location>
        <begin position="251"/>
        <end position="283"/>
    </location>
</feature>
<evidence type="ECO:0000256" key="1">
    <source>
        <dbReference type="ARBA" id="ARBA00022737"/>
    </source>
</evidence>
<organism evidence="4 5">
    <name type="scientific">Trichogramma kaykai</name>
    <dbReference type="NCBI Taxonomy" id="54128"/>
    <lineage>
        <taxon>Eukaryota</taxon>
        <taxon>Metazoa</taxon>
        <taxon>Ecdysozoa</taxon>
        <taxon>Arthropoda</taxon>
        <taxon>Hexapoda</taxon>
        <taxon>Insecta</taxon>
        <taxon>Pterygota</taxon>
        <taxon>Neoptera</taxon>
        <taxon>Endopterygota</taxon>
        <taxon>Hymenoptera</taxon>
        <taxon>Apocrita</taxon>
        <taxon>Proctotrupomorpha</taxon>
        <taxon>Chalcidoidea</taxon>
        <taxon>Trichogrammatidae</taxon>
        <taxon>Trichogramma</taxon>
    </lineage>
</organism>
<feature type="repeat" description="ANK" evidence="3">
    <location>
        <begin position="142"/>
        <end position="174"/>
    </location>
</feature>
<evidence type="ECO:0000256" key="2">
    <source>
        <dbReference type="ARBA" id="ARBA00023043"/>
    </source>
</evidence>
<comment type="caution">
    <text evidence="4">The sequence shown here is derived from an EMBL/GenBank/DDBJ whole genome shotgun (WGS) entry which is preliminary data.</text>
</comment>
<dbReference type="InterPro" id="IPR036770">
    <property type="entry name" value="Ankyrin_rpt-contain_sf"/>
</dbReference>
<dbReference type="SUPFAM" id="SSF48403">
    <property type="entry name" value="Ankyrin repeat"/>
    <property type="match status" value="1"/>
</dbReference>
<keyword evidence="2 3" id="KW-0040">ANK repeat</keyword>
<dbReference type="Pfam" id="PF12796">
    <property type="entry name" value="Ank_2"/>
    <property type="match status" value="1"/>
</dbReference>
<gene>
    <name evidence="4" type="ORF">TKK_012212</name>
</gene>
<dbReference type="SMART" id="SM00248">
    <property type="entry name" value="ANK"/>
    <property type="match status" value="6"/>
</dbReference>
<keyword evidence="5" id="KW-1185">Reference proteome</keyword>
<reference evidence="4 5" key="1">
    <citation type="journal article" date="2024" name="bioRxiv">
        <title>A reference genome for Trichogramma kaykai: A tiny desert-dwelling parasitoid wasp with competing sex-ratio distorters.</title>
        <authorList>
            <person name="Culotta J."/>
            <person name="Lindsey A.R."/>
        </authorList>
    </citation>
    <scope>NUCLEOTIDE SEQUENCE [LARGE SCALE GENOMIC DNA]</scope>
    <source>
        <strain evidence="4 5">KSX58</strain>
    </source>
</reference>
<evidence type="ECO:0000256" key="3">
    <source>
        <dbReference type="PROSITE-ProRule" id="PRU00023"/>
    </source>
</evidence>
<dbReference type="Gene3D" id="1.25.40.20">
    <property type="entry name" value="Ankyrin repeat-containing domain"/>
    <property type="match status" value="2"/>
</dbReference>
<dbReference type="PANTHER" id="PTHR24126:SF14">
    <property type="entry name" value="ANK_REP_REGION DOMAIN-CONTAINING PROTEIN"/>
    <property type="match status" value="1"/>
</dbReference>
<dbReference type="PROSITE" id="PS50088">
    <property type="entry name" value="ANK_REPEAT"/>
    <property type="match status" value="3"/>
</dbReference>
<evidence type="ECO:0000313" key="5">
    <source>
        <dbReference type="Proteomes" id="UP001627154"/>
    </source>
</evidence>
<sequence>MFFTQPEISLSEGLERLTSLLENINWENGADRLELLRRLDPLIIMRKAVKQLYDLRDIFQRDNVERLLEDSLFVVNDMDQRIRFVRFVSRSGYKDEPDIDEAGKPLLNRATPIHGAHRSSLPGKVTIIQELFQMYDANYDDDGLTHLHVACEYGFQDVVERIFMLGVDPNLLPEQMDATPLQLAMRFGHVDLTELLLINGADPNLANRRGMTPLHVACETDWEAYKALTRFFIVSEDLGQRVNMEARTLETGRTPLHLAILGGNEEVAPLLLIRGAHPNSADAKGLTPLHCICMSERNVNLFRVFRTISRQKGWVVPLDPLDNELRTPLQWAVACLAPNIIDSLLIAGALLSNFAYPDRSFFNECFESSLTGEPAEINLKMAFGLLGVIEALDIEGYDPKLSDVLTIMSLFAERNLFDNSLLEAHNWYDDEEFVKVAKKIMMYCEEEDENSYNLSFFDLIQLPTKKAAQKLMYPYSCCDQCRDQFWSSANMGKLPEASIEFCARYFCDKIARTFFRQMTVECFYQLVRPVLMLDCCEEIVDKLPVKDCLQYLKMKKVVYFLKTNSHNNPEKKKIFHRT</sequence>
<name>A0ABD2WJS1_9HYME</name>
<dbReference type="AlphaFoldDB" id="A0ABD2WJS1"/>